<keyword evidence="2" id="KW-0732">Signal</keyword>
<dbReference type="eggNOG" id="ENOG5031ITZ">
    <property type="taxonomic scope" value="Bacteria"/>
</dbReference>
<dbReference type="HOGENOM" id="CLU_2507058_0_0_11"/>
<keyword evidence="1" id="KW-0472">Membrane</keyword>
<proteinExistence type="predicted"/>
<feature type="transmembrane region" description="Helical" evidence="1">
    <location>
        <begin position="48"/>
        <end position="70"/>
    </location>
</feature>
<protein>
    <recommendedName>
        <fullName evidence="5">Secreted protein</fullName>
    </recommendedName>
</protein>
<dbReference type="STRING" id="1224164.B843_10980"/>
<gene>
    <name evidence="3" type="ORF">B843_10980</name>
</gene>
<evidence type="ECO:0000313" key="3">
    <source>
        <dbReference type="EMBL" id="AHI23574.1"/>
    </source>
</evidence>
<keyword evidence="1" id="KW-0812">Transmembrane</keyword>
<feature type="signal peptide" evidence="2">
    <location>
        <begin position="1"/>
        <end position="28"/>
    </location>
</feature>
<feature type="chain" id="PRO_5004874460" description="Secreted protein" evidence="2">
    <location>
        <begin position="29"/>
        <end position="87"/>
    </location>
</feature>
<evidence type="ECO:0000256" key="1">
    <source>
        <dbReference type="SAM" id="Phobius"/>
    </source>
</evidence>
<accession>W5Y3T5</accession>
<keyword evidence="1" id="KW-1133">Transmembrane helix</keyword>
<dbReference type="PATRIC" id="fig|1224164.3.peg.2213"/>
<sequence>MSLKLRRGVVAAATSVALVATAVPAANAQTSSAPVALSAETGSSTGLGLVGAALSLGISLAFWGTVYNALVSRGTIPGQIIPQLPVL</sequence>
<dbReference type="AlphaFoldDB" id="W5Y3T5"/>
<dbReference type="Proteomes" id="UP000019222">
    <property type="component" value="Chromosome"/>
</dbReference>
<keyword evidence="4" id="KW-1185">Reference proteome</keyword>
<evidence type="ECO:0000256" key="2">
    <source>
        <dbReference type="SAM" id="SignalP"/>
    </source>
</evidence>
<evidence type="ECO:0008006" key="5">
    <source>
        <dbReference type="Google" id="ProtNLM"/>
    </source>
</evidence>
<organism evidence="3 4">
    <name type="scientific">Corynebacterium vitaeruminis DSM 20294</name>
    <dbReference type="NCBI Taxonomy" id="1224164"/>
    <lineage>
        <taxon>Bacteria</taxon>
        <taxon>Bacillati</taxon>
        <taxon>Actinomycetota</taxon>
        <taxon>Actinomycetes</taxon>
        <taxon>Mycobacteriales</taxon>
        <taxon>Corynebacteriaceae</taxon>
        <taxon>Corynebacterium</taxon>
    </lineage>
</organism>
<dbReference type="KEGG" id="cvt:B843_10980"/>
<reference evidence="3 4" key="1">
    <citation type="submission" date="2013-02" db="EMBL/GenBank/DDBJ databases">
        <title>The complete genome sequence of Corynebacterium vitaeruminis DSM 20294.</title>
        <authorList>
            <person name="Ruckert C."/>
            <person name="Albersmeier A."/>
            <person name="Kalinowski J."/>
        </authorList>
    </citation>
    <scope>NUCLEOTIDE SEQUENCE [LARGE SCALE GENOMIC DNA]</scope>
    <source>
        <strain evidence="4">ATCC 10234</strain>
    </source>
</reference>
<name>W5Y3T5_9CORY</name>
<dbReference type="EMBL" id="CP004353">
    <property type="protein sequence ID" value="AHI23574.1"/>
    <property type="molecule type" value="Genomic_DNA"/>
</dbReference>
<evidence type="ECO:0000313" key="4">
    <source>
        <dbReference type="Proteomes" id="UP000019222"/>
    </source>
</evidence>
<dbReference type="RefSeq" id="WP_025253566.1">
    <property type="nucleotide sequence ID" value="NZ_CP004353.1"/>
</dbReference>